<evidence type="ECO:0000256" key="2">
    <source>
        <dbReference type="SAM" id="MobiDB-lite"/>
    </source>
</evidence>
<feature type="region of interest" description="Disordered" evidence="2">
    <location>
        <begin position="1"/>
        <end position="34"/>
    </location>
</feature>
<proteinExistence type="predicted"/>
<evidence type="ECO:0000256" key="1">
    <source>
        <dbReference type="SAM" id="Coils"/>
    </source>
</evidence>
<name>A0A2M6WGY5_9BACT</name>
<dbReference type="Proteomes" id="UP000228635">
    <property type="component" value="Unassembled WGS sequence"/>
</dbReference>
<accession>A0A2M6WGY5</accession>
<organism evidence="3 4">
    <name type="scientific">Candidatus Harrisonbacteria bacterium CG10_big_fil_rev_8_21_14_0_10_42_17</name>
    <dbReference type="NCBI Taxonomy" id="1974584"/>
    <lineage>
        <taxon>Bacteria</taxon>
        <taxon>Candidatus Harrisoniibacteriota</taxon>
    </lineage>
</organism>
<comment type="caution">
    <text evidence="3">The sequence shown here is derived from an EMBL/GenBank/DDBJ whole genome shotgun (WGS) entry which is preliminary data.</text>
</comment>
<evidence type="ECO:0000313" key="4">
    <source>
        <dbReference type="Proteomes" id="UP000228635"/>
    </source>
</evidence>
<dbReference type="AlphaFoldDB" id="A0A2M6WGY5"/>
<protein>
    <submittedName>
        <fullName evidence="3">Uncharacterized protein</fullName>
    </submittedName>
</protein>
<sequence>MADFSFAKFESISPSHNSNENDSEGRASEENEQETLLKQEITNEVARHANLSLRYEEFLLSQREDNSHLLNKEFERLKEEKLRSEERLQHLRSGAYAPGSEALSSPLPYEVYGLSVATSRVREELIKRLHDRFDNRLDFHNFNHSASGAHEVYELLHLIQEQDPGLVSNEDIEIAMLEMLAHDIDQDFDENSATRMRERRRGAYPEDIPHNDSGELKYEVGNERASAEELADELERYTYKVPSVEFARQHPHLLKNAGKKIFQISREEIVADIAVTYPEFDFSAELPDNSGRKGLKIYQPYLTPESSLRAFALAQVDLRSPLWGRTVAYHSNAELRELFIGISEDVRERGVDSLTYERRDNIATTVLMWIKNQIGFTVWQRELFLDNLEHNTLINASAHSEGIKQALRDRYLPNIDQSIIDAEQRYRRIKQDYNLAGDDPDSWGSSLTALDQDLDRFKALLQEVGYTFKK</sequence>
<gene>
    <name evidence="3" type="ORF">COU08_04365</name>
</gene>
<evidence type="ECO:0000313" key="3">
    <source>
        <dbReference type="EMBL" id="PIT92059.1"/>
    </source>
</evidence>
<feature type="coiled-coil region" evidence="1">
    <location>
        <begin position="60"/>
        <end position="94"/>
    </location>
</feature>
<dbReference type="EMBL" id="PFBA01000035">
    <property type="protein sequence ID" value="PIT92059.1"/>
    <property type="molecule type" value="Genomic_DNA"/>
</dbReference>
<keyword evidence="1" id="KW-0175">Coiled coil</keyword>
<reference evidence="4" key="1">
    <citation type="submission" date="2017-09" db="EMBL/GenBank/DDBJ databases">
        <title>Depth-based differentiation of microbial function through sediment-hosted aquifers and enrichment of novel symbionts in the deep terrestrial subsurface.</title>
        <authorList>
            <person name="Probst A.J."/>
            <person name="Ladd B."/>
            <person name="Jarett J.K."/>
            <person name="Geller-Mcgrath D.E."/>
            <person name="Sieber C.M.K."/>
            <person name="Emerson J.B."/>
            <person name="Anantharaman K."/>
            <person name="Thomas B.C."/>
            <person name="Malmstrom R."/>
            <person name="Stieglmeier M."/>
            <person name="Klingl A."/>
            <person name="Woyke T."/>
            <person name="Ryan C.M."/>
            <person name="Banfield J.F."/>
        </authorList>
    </citation>
    <scope>NUCLEOTIDE SEQUENCE [LARGE SCALE GENOMIC DNA]</scope>
</reference>